<evidence type="ECO:0000256" key="1">
    <source>
        <dbReference type="SAM" id="MobiDB-lite"/>
    </source>
</evidence>
<evidence type="ECO:0000313" key="3">
    <source>
        <dbReference type="Proteomes" id="UP001430848"/>
    </source>
</evidence>
<accession>A0ABR1NTX1</accession>
<sequence length="308" mass="33671">MVLRRRLIGALARQTRPNFTRGQRPWSLRCPQIPINAMPYRYLGLAGHATLTGPDNSPSIMSPRDPAVAQADQTPQPGNGEEDSMPACDEDSQPPAVETWHEAVDAVIEATRTAFPKSPAFDAASPEAFQAYWRGVFARLHDRVTSDGSIPEQLTSPPSRTFWVNLFAQGPEAEPACPCCLPEVEPSIRLENEAGVTKGDLVAGLGGFLYGGERPPRVYVEDPERDDVVPEENEAHRPGVLVHGADWMSEGGGGDDEGRRYVYTGGWIGRPAMIWMYCSQWGEFKVRTATDPKKGAEGKDELGVTAKL</sequence>
<protein>
    <submittedName>
        <fullName evidence="2">Uncharacterized protein</fullName>
    </submittedName>
</protein>
<proteinExistence type="predicted"/>
<evidence type="ECO:0000313" key="2">
    <source>
        <dbReference type="EMBL" id="KAK7714966.1"/>
    </source>
</evidence>
<keyword evidence="3" id="KW-1185">Reference proteome</keyword>
<organism evidence="2 3">
    <name type="scientific">Diaporthe eres</name>
    <name type="common">Phomopsis oblonga</name>
    <dbReference type="NCBI Taxonomy" id="83184"/>
    <lineage>
        <taxon>Eukaryota</taxon>
        <taxon>Fungi</taxon>
        <taxon>Dikarya</taxon>
        <taxon>Ascomycota</taxon>
        <taxon>Pezizomycotina</taxon>
        <taxon>Sordariomycetes</taxon>
        <taxon>Sordariomycetidae</taxon>
        <taxon>Diaporthales</taxon>
        <taxon>Diaporthaceae</taxon>
        <taxon>Diaporthe</taxon>
        <taxon>Diaporthe eres species complex</taxon>
    </lineage>
</organism>
<name>A0ABR1NTX1_DIAER</name>
<reference evidence="2 3" key="1">
    <citation type="submission" date="2024-02" db="EMBL/GenBank/DDBJ databases">
        <title>De novo assembly and annotation of 12 fungi associated with fruit tree decline syndrome in Ontario, Canada.</title>
        <authorList>
            <person name="Sulman M."/>
            <person name="Ellouze W."/>
            <person name="Ilyukhin E."/>
        </authorList>
    </citation>
    <scope>NUCLEOTIDE SEQUENCE [LARGE SCALE GENOMIC DNA]</scope>
    <source>
        <strain evidence="2 3">M169</strain>
    </source>
</reference>
<feature type="region of interest" description="Disordered" evidence="1">
    <location>
        <begin position="54"/>
        <end position="94"/>
    </location>
</feature>
<dbReference type="Proteomes" id="UP001430848">
    <property type="component" value="Unassembled WGS sequence"/>
</dbReference>
<comment type="caution">
    <text evidence="2">The sequence shown here is derived from an EMBL/GenBank/DDBJ whole genome shotgun (WGS) entry which is preliminary data.</text>
</comment>
<feature type="compositionally biased region" description="Acidic residues" evidence="1">
    <location>
        <begin position="80"/>
        <end position="92"/>
    </location>
</feature>
<dbReference type="EMBL" id="JAKNSF020000110">
    <property type="protein sequence ID" value="KAK7714966.1"/>
    <property type="molecule type" value="Genomic_DNA"/>
</dbReference>
<gene>
    <name evidence="2" type="ORF">SLS63_011483</name>
</gene>